<organism evidence="1 2">
    <name type="scientific">Caerostris extrusa</name>
    <name type="common">Bark spider</name>
    <name type="synonym">Caerostris bankana</name>
    <dbReference type="NCBI Taxonomy" id="172846"/>
    <lineage>
        <taxon>Eukaryota</taxon>
        <taxon>Metazoa</taxon>
        <taxon>Ecdysozoa</taxon>
        <taxon>Arthropoda</taxon>
        <taxon>Chelicerata</taxon>
        <taxon>Arachnida</taxon>
        <taxon>Araneae</taxon>
        <taxon>Araneomorphae</taxon>
        <taxon>Entelegynae</taxon>
        <taxon>Araneoidea</taxon>
        <taxon>Araneidae</taxon>
        <taxon>Caerostris</taxon>
    </lineage>
</organism>
<protein>
    <submittedName>
        <fullName evidence="1">Uncharacterized protein</fullName>
    </submittedName>
</protein>
<keyword evidence="2" id="KW-1185">Reference proteome</keyword>
<dbReference type="Proteomes" id="UP001054945">
    <property type="component" value="Unassembled WGS sequence"/>
</dbReference>
<name>A0AAV4ND41_CAEEX</name>
<accession>A0AAV4ND41</accession>
<evidence type="ECO:0000313" key="1">
    <source>
        <dbReference type="EMBL" id="GIX81329.1"/>
    </source>
</evidence>
<sequence>MRTNGQSQQTVKSNECLIVCAEILEYPFDMSQLSFNKRLLPSPPLRAESSYPLPNASAGMNHGMSIPPLRVLALRPGIL</sequence>
<dbReference type="AlphaFoldDB" id="A0AAV4ND41"/>
<comment type="caution">
    <text evidence="1">The sequence shown here is derived from an EMBL/GenBank/DDBJ whole genome shotgun (WGS) entry which is preliminary data.</text>
</comment>
<evidence type="ECO:0000313" key="2">
    <source>
        <dbReference type="Proteomes" id="UP001054945"/>
    </source>
</evidence>
<reference evidence="1 2" key="1">
    <citation type="submission" date="2021-06" db="EMBL/GenBank/DDBJ databases">
        <title>Caerostris extrusa draft genome.</title>
        <authorList>
            <person name="Kono N."/>
            <person name="Arakawa K."/>
        </authorList>
    </citation>
    <scope>NUCLEOTIDE SEQUENCE [LARGE SCALE GENOMIC DNA]</scope>
</reference>
<gene>
    <name evidence="1" type="ORF">CEXT_662271</name>
</gene>
<dbReference type="EMBL" id="BPLR01003119">
    <property type="protein sequence ID" value="GIX81329.1"/>
    <property type="molecule type" value="Genomic_DNA"/>
</dbReference>
<proteinExistence type="predicted"/>